<reference evidence="2" key="2">
    <citation type="journal article" date="2022" name="Res Sq">
        <title>Comparative Genomics Reveals Insights into the Divergent Evolution of Astigmatic Mites and Household Pest Adaptations.</title>
        <authorList>
            <person name="Xiong Q."/>
            <person name="Wan A.T.-Y."/>
            <person name="Liu X.-Y."/>
            <person name="Fung C.S.-H."/>
            <person name="Xiao X."/>
            <person name="Malainual N."/>
            <person name="Hou J."/>
            <person name="Wang L."/>
            <person name="Wang M."/>
            <person name="Yang K."/>
            <person name="Cui Y."/>
            <person name="Leung E."/>
            <person name="Nong W."/>
            <person name="Shin S.-K."/>
            <person name="Au S."/>
            <person name="Jeong K.Y."/>
            <person name="Chew F.T."/>
            <person name="Hui J."/>
            <person name="Leung T.F."/>
            <person name="Tungtrongchitr A."/>
            <person name="Zhong N."/>
            <person name="Liu Z."/>
            <person name="Tsui S."/>
        </authorList>
    </citation>
    <scope>NUCLEOTIDE SEQUENCE</scope>
    <source>
        <strain evidence="2">Derf</strain>
        <tissue evidence="2">Whole organism</tissue>
    </source>
</reference>
<dbReference type="Proteomes" id="UP000790347">
    <property type="component" value="Unassembled WGS sequence"/>
</dbReference>
<feature type="compositionally biased region" description="Basic residues" evidence="1">
    <location>
        <begin position="59"/>
        <end position="87"/>
    </location>
</feature>
<comment type="caution">
    <text evidence="2">The sequence shown here is derived from an EMBL/GenBank/DDBJ whole genome shotgun (WGS) entry which is preliminary data.</text>
</comment>
<keyword evidence="3" id="KW-1185">Reference proteome</keyword>
<gene>
    <name evidence="2" type="ORF">DERF_013293</name>
</gene>
<proteinExistence type="predicted"/>
<dbReference type="EMBL" id="ASGP02000007">
    <property type="protein sequence ID" value="KAH9497298.1"/>
    <property type="molecule type" value="Genomic_DNA"/>
</dbReference>
<evidence type="ECO:0000313" key="2">
    <source>
        <dbReference type="EMBL" id="KAH9497298.1"/>
    </source>
</evidence>
<dbReference type="AlphaFoldDB" id="A0A922HPE1"/>
<evidence type="ECO:0000313" key="3">
    <source>
        <dbReference type="Proteomes" id="UP000790347"/>
    </source>
</evidence>
<organism evidence="2 3">
    <name type="scientific">Dermatophagoides farinae</name>
    <name type="common">American house dust mite</name>
    <dbReference type="NCBI Taxonomy" id="6954"/>
    <lineage>
        <taxon>Eukaryota</taxon>
        <taxon>Metazoa</taxon>
        <taxon>Ecdysozoa</taxon>
        <taxon>Arthropoda</taxon>
        <taxon>Chelicerata</taxon>
        <taxon>Arachnida</taxon>
        <taxon>Acari</taxon>
        <taxon>Acariformes</taxon>
        <taxon>Sarcoptiformes</taxon>
        <taxon>Astigmata</taxon>
        <taxon>Psoroptidia</taxon>
        <taxon>Analgoidea</taxon>
        <taxon>Pyroglyphidae</taxon>
        <taxon>Dermatophagoidinae</taxon>
        <taxon>Dermatophagoides</taxon>
    </lineage>
</organism>
<evidence type="ECO:0000256" key="1">
    <source>
        <dbReference type="SAM" id="MobiDB-lite"/>
    </source>
</evidence>
<reference evidence="2" key="1">
    <citation type="submission" date="2013-05" db="EMBL/GenBank/DDBJ databases">
        <authorList>
            <person name="Yim A.K.Y."/>
            <person name="Chan T.F."/>
            <person name="Ji K.M."/>
            <person name="Liu X.Y."/>
            <person name="Zhou J.W."/>
            <person name="Li R.Q."/>
            <person name="Yang K.Y."/>
            <person name="Li J."/>
            <person name="Li M."/>
            <person name="Law P.T.W."/>
            <person name="Wu Y.L."/>
            <person name="Cai Z.L."/>
            <person name="Qin H."/>
            <person name="Bao Y."/>
            <person name="Leung R.K.K."/>
            <person name="Ng P.K.S."/>
            <person name="Zou J."/>
            <person name="Zhong X.J."/>
            <person name="Ran P.X."/>
            <person name="Zhong N.S."/>
            <person name="Liu Z.G."/>
            <person name="Tsui S.K.W."/>
        </authorList>
    </citation>
    <scope>NUCLEOTIDE SEQUENCE</scope>
    <source>
        <strain evidence="2">Derf</strain>
        <tissue evidence="2">Whole organism</tissue>
    </source>
</reference>
<name>A0A922HPE1_DERFA</name>
<accession>A0A922HPE1</accession>
<sequence>MIRSDKMRTTYEIDCLKFSKLSISSPPNSRKDYSRSSVVAATNVAAAAAAASMAAATVGHHHHHHHHLHHNHHHHNHHNHHHHHQNHNRQNMNGYGKPLLPRIDFPTSQFDRLLHMDQKEFNNNSKKHIGFRSTAYDDNNKKNHKK</sequence>
<feature type="region of interest" description="Disordered" evidence="1">
    <location>
        <begin position="124"/>
        <end position="146"/>
    </location>
</feature>
<protein>
    <submittedName>
        <fullName evidence="2">Uncharacterized protein</fullName>
    </submittedName>
</protein>
<feature type="region of interest" description="Disordered" evidence="1">
    <location>
        <begin position="54"/>
        <end position="100"/>
    </location>
</feature>